<dbReference type="PANTHER" id="PTHR11136">
    <property type="entry name" value="FOLYLPOLYGLUTAMATE SYNTHASE-RELATED"/>
    <property type="match status" value="1"/>
</dbReference>
<keyword evidence="21" id="KW-0175">Coiled coil</keyword>
<comment type="subcellular location">
    <subcellularLocation>
        <location evidence="3">Cytoplasm</location>
    </subcellularLocation>
    <subcellularLocation>
        <location evidence="20">Mitochondrion inner membrane</location>
        <topology evidence="20">Single-pass membrane protein</topology>
    </subcellularLocation>
    <subcellularLocation>
        <location evidence="2">Mitochondrion matrix</location>
    </subcellularLocation>
</comment>
<comment type="caution">
    <text evidence="23">The sequence shown here is derived from an EMBL/GenBank/DDBJ whole genome shotgun (WGS) entry which is preliminary data.</text>
</comment>
<keyword evidence="9" id="KW-0436">Ligase</keyword>
<evidence type="ECO:0000256" key="14">
    <source>
        <dbReference type="ARBA" id="ARBA00022840"/>
    </source>
</evidence>
<evidence type="ECO:0000256" key="6">
    <source>
        <dbReference type="ARBA" id="ARBA00010877"/>
    </source>
</evidence>
<evidence type="ECO:0000256" key="19">
    <source>
        <dbReference type="ARBA" id="ARBA00047493"/>
    </source>
</evidence>
<keyword evidence="18 20" id="KW-0472">Membrane</keyword>
<evidence type="ECO:0000256" key="1">
    <source>
        <dbReference type="ARBA" id="ARBA00001944"/>
    </source>
</evidence>
<dbReference type="SUPFAM" id="SSF53244">
    <property type="entry name" value="MurD-like peptide ligases, peptide-binding domain"/>
    <property type="match status" value="1"/>
</dbReference>
<protein>
    <recommendedName>
        <fullName evidence="20">MICOS complex subunit MIC60</fullName>
    </recommendedName>
    <alternativeName>
        <fullName evidence="20">Mitofilin</fullName>
    </alternativeName>
</protein>
<keyword evidence="8" id="KW-0554">One-carbon metabolism</keyword>
<evidence type="ECO:0000256" key="7">
    <source>
        <dbReference type="ARBA" id="ARBA00022490"/>
    </source>
</evidence>
<feature type="region of interest" description="Disordered" evidence="22">
    <location>
        <begin position="177"/>
        <end position="244"/>
    </location>
</feature>
<accession>A0A8H4CF23</accession>
<comment type="catalytic activity">
    <reaction evidence="19">
        <text>(6S)-5,6,7,8-tetrahydrofolyl-(gamma-L-Glu)(n) + L-glutamate + ATP = (6S)-5,6,7,8-tetrahydrofolyl-(gamma-L-Glu)(n+1) + ADP + phosphate + H(+)</text>
        <dbReference type="Rhea" id="RHEA:10580"/>
        <dbReference type="Rhea" id="RHEA-COMP:14738"/>
        <dbReference type="Rhea" id="RHEA-COMP:14740"/>
        <dbReference type="ChEBI" id="CHEBI:15378"/>
        <dbReference type="ChEBI" id="CHEBI:29985"/>
        <dbReference type="ChEBI" id="CHEBI:30616"/>
        <dbReference type="ChEBI" id="CHEBI:43474"/>
        <dbReference type="ChEBI" id="CHEBI:141005"/>
        <dbReference type="ChEBI" id="CHEBI:456216"/>
        <dbReference type="EC" id="6.3.2.17"/>
    </reaction>
</comment>
<evidence type="ECO:0000256" key="16">
    <source>
        <dbReference type="ARBA" id="ARBA00022989"/>
    </source>
</evidence>
<dbReference type="InterPro" id="IPR001645">
    <property type="entry name" value="Folylpolyglutamate_synth"/>
</dbReference>
<dbReference type="FunFam" id="3.90.190.20:FF:000031">
    <property type="entry name" value="Folylpolyglutamate synthase"/>
    <property type="match status" value="1"/>
</dbReference>
<reference evidence="23" key="1">
    <citation type="journal article" date="2020" name="Phytopathology">
        <title>Genome sequence and comparative analysis of Colletotrichum gloeosporioides isolated from Liriodendron leaves.</title>
        <authorList>
            <person name="Fu F.F."/>
            <person name="Hao Z."/>
            <person name="Wang P."/>
            <person name="Lu Y."/>
            <person name="Xue L.J."/>
            <person name="Wei G."/>
            <person name="Tian Y."/>
            <person name="Baishi H."/>
            <person name="Xu H."/>
            <person name="Shi J."/>
            <person name="Cheng T."/>
            <person name="Wang G."/>
            <person name="Yi Y."/>
            <person name="Chen J."/>
        </authorList>
    </citation>
    <scope>NUCLEOTIDE SEQUENCE</scope>
    <source>
        <strain evidence="23">Lc1</strain>
    </source>
</reference>
<dbReference type="PROSITE" id="PS01012">
    <property type="entry name" value="FOLYLPOLYGLU_SYNT_2"/>
    <property type="match status" value="1"/>
</dbReference>
<evidence type="ECO:0000256" key="10">
    <source>
        <dbReference type="ARBA" id="ARBA00022692"/>
    </source>
</evidence>
<dbReference type="UniPathway" id="UPA00850"/>
<dbReference type="Gene3D" id="3.90.190.20">
    <property type="entry name" value="Mur ligase, C-terminal domain"/>
    <property type="match status" value="1"/>
</dbReference>
<comment type="similarity">
    <text evidence="5">Belongs to the folylpolyglutamate synthase family.</text>
</comment>
<evidence type="ECO:0000256" key="12">
    <source>
        <dbReference type="ARBA" id="ARBA00022741"/>
    </source>
</evidence>
<keyword evidence="13 20" id="KW-0999">Mitochondrion inner membrane</keyword>
<evidence type="ECO:0000256" key="13">
    <source>
        <dbReference type="ARBA" id="ARBA00022792"/>
    </source>
</evidence>
<comment type="cofactor">
    <cofactor evidence="1">
        <name>a monovalent cation</name>
        <dbReference type="ChEBI" id="CHEBI:60242"/>
    </cofactor>
</comment>
<keyword evidence="11" id="KW-0479">Metal-binding</keyword>
<proteinExistence type="inferred from homology"/>
<keyword evidence="15" id="KW-0460">Magnesium</keyword>
<comment type="function">
    <text evidence="20">Component of the MICOS complex, a large protein complex of the mitochondrial inner membrane that plays crucial roles in the maintenance of crista junctions, inner membrane architecture, and formation of contact sites to the outer membrane.</text>
</comment>
<gene>
    <name evidence="23" type="ORF">GCG54_00000227</name>
</gene>
<evidence type="ECO:0000313" key="24">
    <source>
        <dbReference type="Proteomes" id="UP000613401"/>
    </source>
</evidence>
<dbReference type="InterPro" id="IPR036615">
    <property type="entry name" value="Mur_ligase_C_dom_sf"/>
</dbReference>
<keyword evidence="24" id="KW-1185">Reference proteome</keyword>
<evidence type="ECO:0000256" key="8">
    <source>
        <dbReference type="ARBA" id="ARBA00022563"/>
    </source>
</evidence>
<comment type="pathway">
    <text evidence="4">Cofactor biosynthesis; tetrahydrofolylpolyglutamate biosynthesis.</text>
</comment>
<dbReference type="GO" id="GO:0005743">
    <property type="term" value="C:mitochondrial inner membrane"/>
    <property type="evidence" value="ECO:0007669"/>
    <property type="project" value="UniProtKB-SubCell"/>
</dbReference>
<evidence type="ECO:0000256" key="22">
    <source>
        <dbReference type="SAM" id="MobiDB-lite"/>
    </source>
</evidence>
<dbReference type="NCBIfam" id="TIGR01499">
    <property type="entry name" value="folC"/>
    <property type="match status" value="1"/>
</dbReference>
<evidence type="ECO:0000256" key="2">
    <source>
        <dbReference type="ARBA" id="ARBA00004305"/>
    </source>
</evidence>
<evidence type="ECO:0000256" key="3">
    <source>
        <dbReference type="ARBA" id="ARBA00004496"/>
    </source>
</evidence>
<dbReference type="Proteomes" id="UP000613401">
    <property type="component" value="Unassembled WGS sequence"/>
</dbReference>
<keyword evidence="7" id="KW-0963">Cytoplasm</keyword>
<evidence type="ECO:0000256" key="17">
    <source>
        <dbReference type="ARBA" id="ARBA00023128"/>
    </source>
</evidence>
<dbReference type="SUPFAM" id="SSF53623">
    <property type="entry name" value="MurD-like peptide ligases, catalytic domain"/>
    <property type="match status" value="1"/>
</dbReference>
<dbReference type="RefSeq" id="XP_045262019.1">
    <property type="nucleotide sequence ID" value="XM_045400368.1"/>
</dbReference>
<dbReference type="Gene3D" id="3.40.1190.10">
    <property type="entry name" value="Mur-like, catalytic domain"/>
    <property type="match status" value="1"/>
</dbReference>
<dbReference type="InterPro" id="IPR018109">
    <property type="entry name" value="Folylpolyglutamate_synth_CS"/>
</dbReference>
<dbReference type="GeneID" id="69007400"/>
<evidence type="ECO:0000256" key="21">
    <source>
        <dbReference type="SAM" id="Coils"/>
    </source>
</evidence>
<evidence type="ECO:0000313" key="23">
    <source>
        <dbReference type="EMBL" id="KAF3802860.1"/>
    </source>
</evidence>
<name>A0A8H4CF23_COLGL</name>
<keyword evidence="17 20" id="KW-0496">Mitochondrion</keyword>
<evidence type="ECO:0000256" key="11">
    <source>
        <dbReference type="ARBA" id="ARBA00022723"/>
    </source>
</evidence>
<dbReference type="EMBL" id="WVTB01000059">
    <property type="protein sequence ID" value="KAF3802860.1"/>
    <property type="molecule type" value="Genomic_DNA"/>
</dbReference>
<dbReference type="GO" id="GO:0046872">
    <property type="term" value="F:metal ion binding"/>
    <property type="evidence" value="ECO:0007669"/>
    <property type="project" value="UniProtKB-KW"/>
</dbReference>
<comment type="subunit">
    <text evidence="20">Component of the mitochondrial contact site and cristae organizing system (MICOS) complex.</text>
</comment>
<keyword evidence="12" id="KW-0547">Nucleotide-binding</keyword>
<dbReference type="GO" id="GO:0005524">
    <property type="term" value="F:ATP binding"/>
    <property type="evidence" value="ECO:0007669"/>
    <property type="project" value="UniProtKB-KW"/>
</dbReference>
<evidence type="ECO:0000256" key="18">
    <source>
        <dbReference type="ARBA" id="ARBA00023136"/>
    </source>
</evidence>
<dbReference type="Pfam" id="PF09731">
    <property type="entry name" value="Mitofilin"/>
    <property type="match status" value="1"/>
</dbReference>
<dbReference type="AlphaFoldDB" id="A0A8H4CF23"/>
<dbReference type="GO" id="GO:0005759">
    <property type="term" value="C:mitochondrial matrix"/>
    <property type="evidence" value="ECO:0007669"/>
    <property type="project" value="UniProtKB-SubCell"/>
</dbReference>
<reference evidence="23" key="2">
    <citation type="submission" date="2020-03" db="EMBL/GenBank/DDBJ databases">
        <authorList>
            <person name="Fu F.-F."/>
            <person name="Chen J."/>
        </authorList>
    </citation>
    <scope>NUCLEOTIDE SEQUENCE</scope>
    <source>
        <strain evidence="23">Lc1</strain>
    </source>
</reference>
<keyword evidence="10 20" id="KW-0812">Transmembrane</keyword>
<feature type="compositionally biased region" description="Pro residues" evidence="22">
    <location>
        <begin position="84"/>
        <end position="98"/>
    </location>
</feature>
<evidence type="ECO:0000256" key="15">
    <source>
        <dbReference type="ARBA" id="ARBA00022842"/>
    </source>
</evidence>
<dbReference type="GO" id="GO:0005829">
    <property type="term" value="C:cytosol"/>
    <property type="evidence" value="ECO:0007669"/>
    <property type="project" value="TreeGrafter"/>
</dbReference>
<feature type="region of interest" description="Disordered" evidence="22">
    <location>
        <begin position="84"/>
        <end position="104"/>
    </location>
</feature>
<dbReference type="PANTHER" id="PTHR11136:SF5">
    <property type="entry name" value="FOLYLPOLYGLUTAMATE SYNTHASE, MITOCHONDRIAL"/>
    <property type="match status" value="1"/>
</dbReference>
<evidence type="ECO:0000256" key="5">
    <source>
        <dbReference type="ARBA" id="ARBA00008276"/>
    </source>
</evidence>
<keyword evidence="14" id="KW-0067">ATP-binding</keyword>
<comment type="similarity">
    <text evidence="6 20">Belongs to the MICOS complex subunit Mic60 family.</text>
</comment>
<dbReference type="GO" id="GO:0006730">
    <property type="term" value="P:one-carbon metabolic process"/>
    <property type="evidence" value="ECO:0007669"/>
    <property type="project" value="UniProtKB-KW"/>
</dbReference>
<dbReference type="InterPro" id="IPR019133">
    <property type="entry name" value="MIC60"/>
</dbReference>
<feature type="compositionally biased region" description="Basic residues" evidence="22">
    <location>
        <begin position="1"/>
        <end position="11"/>
    </location>
</feature>
<evidence type="ECO:0000256" key="4">
    <source>
        <dbReference type="ARBA" id="ARBA00005150"/>
    </source>
</evidence>
<evidence type="ECO:0000256" key="9">
    <source>
        <dbReference type="ARBA" id="ARBA00022598"/>
    </source>
</evidence>
<dbReference type="InterPro" id="IPR036565">
    <property type="entry name" value="Mur-like_cat_sf"/>
</dbReference>
<keyword evidence="16 20" id="KW-1133">Transmembrane helix</keyword>
<feature type="transmembrane region" description="Helical" evidence="20">
    <location>
        <begin position="115"/>
        <end position="134"/>
    </location>
</feature>
<organism evidence="23 24">
    <name type="scientific">Colletotrichum gloeosporioides</name>
    <name type="common">Anthracnose fungus</name>
    <name type="synonym">Glomerella cingulata</name>
    <dbReference type="NCBI Taxonomy" id="474922"/>
    <lineage>
        <taxon>Eukaryota</taxon>
        <taxon>Fungi</taxon>
        <taxon>Dikarya</taxon>
        <taxon>Ascomycota</taxon>
        <taxon>Pezizomycotina</taxon>
        <taxon>Sordariomycetes</taxon>
        <taxon>Hypocreomycetidae</taxon>
        <taxon>Glomerellales</taxon>
        <taxon>Glomerellaceae</taxon>
        <taxon>Colletotrichum</taxon>
        <taxon>Colletotrichum gloeosporioides species complex</taxon>
    </lineage>
</organism>
<evidence type="ECO:0000256" key="20">
    <source>
        <dbReference type="RuleBase" id="RU363000"/>
    </source>
</evidence>
<dbReference type="GO" id="GO:0004326">
    <property type="term" value="F:tetrahydrofolylpolyglutamate synthase activity"/>
    <property type="evidence" value="ECO:0007669"/>
    <property type="project" value="UniProtKB-EC"/>
</dbReference>
<feature type="region of interest" description="Disordered" evidence="22">
    <location>
        <begin position="1"/>
        <end position="56"/>
    </location>
</feature>
<feature type="coiled-coil region" evidence="21">
    <location>
        <begin position="383"/>
        <end position="413"/>
    </location>
</feature>
<sequence>MTQRISHTRRARGPEREGPAAAVIGRQWQAAAARRRHFADDKKPDPTKPAVLPASETITAEKSAAPELAAAEATIPKTEVPLTPPTPATEAVAPPPQTPAAAAPKKKGFFRRLRNLVLTLAVLGAIGFGGGVWYSRVNDSFHDFFTEYVPFGEQAVLYFEEMDFRKRFPNISNKIKSRDTGSQVAVPAQSGASWRVADNGEPAGRQSSAVDKAQAAKVAAVKEKPKPVEKKKKAAEPKPAPVEAKVVAPKQEENDFKPPEVNEPSRFPPIPPIDAIKIEDATEPVVQDLVRMLNDIITVINADKAHGRYSPTITKAKNELSKVGSKIKAIKSSVEEKAAAEVQAKVADFDKAANDLIARVEGAMVAQEGAWRKEFEDEMKKVKESYDARAKLLLEREKQLNEERLNNQLLEQALALKKEFVTEVEKHVESEREGRLGKLEKLSDAVADLEKLTTGWNEVVDTNLRTQQLHVAVDAVRATLENATSPRPFTRELVALKEIAADDPVVNAAIASINPSAYQRGLANAAQLIDRFRIVASEVRKASLLPDEAGVASHASSYLLSKVMFKKQGLADGNDVESILTRTQTLLEEGNLDAAAREMNGLQGWAKTLSRDWLGEVRKTLEVQQALDVIATEARLQSLKDAVDALNTLQTPFAVIEARRKAGVRPDEASVREMRAYLARIGYTTADLDKLNVIHVAGTKGKGSTCAFTDSILASHRALSPSGAPRKVGLLISPHLIAVRERIRINGVPISEALFAKYFFEVWDRLGSSTADAEGVALGTRPIYSRYLTLVSFHAFIEEGVDCAILETGIGGEYDATNLVGRPVATGITTLGIDHVFALGDTVGKIAWHKAGIMKTGSRAFTVEQVGEAQGVLEERAAEKGVRLEVVKVDERMKDVRIRPDKEFQRRNASLAVRLAESVLERLEEGFKPDPTRLPEAFVKGLEEVVWRGRCEVKDEGSVVWFVDGAHTTDSLKMAGRWFAGETEGRRGRRVLVFNQQGRTEAIDFLDGVYEAVKRDGRGFDGVAFCTNVTYKETGYKRDFVNHQYDNKAIEAMTVQKQFAERWRELDPQADVRVIPTIEEALDYVRGLAESNQEGESVQAFVTGSLHLVGGALQILEGADAL</sequence>
<dbReference type="FunFam" id="3.40.1190.10:FF:000009">
    <property type="entry name" value="Folylpolyglutamate synthase"/>
    <property type="match status" value="1"/>
</dbReference>